<evidence type="ECO:0000256" key="3">
    <source>
        <dbReference type="ARBA" id="ARBA00010566"/>
    </source>
</evidence>
<dbReference type="Proteomes" id="UP000007798">
    <property type="component" value="Unassembled WGS sequence"/>
</dbReference>
<dbReference type="FunCoup" id="B4N903">
    <property type="interactions" value="134"/>
</dbReference>
<dbReference type="InParanoid" id="B4N903"/>
<dbReference type="GO" id="GO:0005975">
    <property type="term" value="P:carbohydrate metabolic process"/>
    <property type="evidence" value="ECO:0007669"/>
    <property type="project" value="TreeGrafter"/>
</dbReference>
<evidence type="ECO:0000256" key="7">
    <source>
        <dbReference type="RuleBase" id="RU000441"/>
    </source>
</evidence>
<dbReference type="STRING" id="7260.B4N903"/>
<dbReference type="Gene3D" id="1.10.230.10">
    <property type="entry name" value="Cytochrome P450-Terp, domain 2"/>
    <property type="match status" value="1"/>
</dbReference>
<comment type="pathway">
    <text evidence="2">Carbohydrate metabolism; tricarboxylic acid cycle; isocitrate from oxaloacetate: step 1/2.</text>
</comment>
<dbReference type="PANTHER" id="PTHR11739">
    <property type="entry name" value="CITRATE SYNTHASE"/>
    <property type="match status" value="1"/>
</dbReference>
<evidence type="ECO:0000256" key="4">
    <source>
        <dbReference type="ARBA" id="ARBA00011738"/>
    </source>
</evidence>
<dbReference type="GO" id="GO:0046912">
    <property type="term" value="F:acyltransferase activity, acyl groups converted into alkyl on transfer"/>
    <property type="evidence" value="ECO:0007669"/>
    <property type="project" value="InterPro"/>
</dbReference>
<sequence>MVKSLMSQRATELTRLAFGQWKTAHQPRCLVPHRKYSDGANLKEVLAKQVPQEREKMMGLKCLHGDKKLGDIKLSNVMGGMRGLMLLMCDTSYVDPNKGIFYRGMTLKDVVKDLPRVQEGSKEGTPEGAFWLLTTGKMPNKGQAEGLTKEWNKRGNVPRYCQRLLDSMDQRIHPMAQLCAASSCLDAESKFVKAYRKGVKRAKYWEYIYEDAMDLCAMMPPVAAIIYCNAFKDGAGSRELNPKEDWSGNFCRMCGYKDKNFIDLMRLYFVLHADHESGNVSAHATQLVGSALSSPYLSFSAGMAGLAGPLHGLANQEVLIWLQEMIKEIGDDPKDDEIITYVNETLKGGKVVPGYGHAVLRQTDPRFELQNDFAMKNCKDDKNVKLVTRLWKLIPEILKKLGKVANPYPNVDAHSGVLLQHYGLKEMQYYTVLFGVSRVLGVMAQTIWARALGAPIERPKSFTSDFLCKFLQDKGDDKKAGGGKKK</sequence>
<dbReference type="SMR" id="B4N903"/>
<evidence type="ECO:0000313" key="8">
    <source>
        <dbReference type="EMBL" id="EDW80508.1"/>
    </source>
</evidence>
<proteinExistence type="inferred from homology"/>
<protein>
    <recommendedName>
        <fullName evidence="7">Citrate synthase</fullName>
    </recommendedName>
</protein>
<keyword evidence="8" id="KW-0012">Acyltransferase</keyword>
<gene>
    <name evidence="8" type="primary">Dwil\GK11572</name>
    <name evidence="8" type="ORF">Dwil_GK11572</name>
</gene>
<dbReference type="HOGENOM" id="CLU_022049_2_1_1"/>
<dbReference type="eggNOG" id="KOG2617">
    <property type="taxonomic scope" value="Eukaryota"/>
</dbReference>
<organism evidence="8 9">
    <name type="scientific">Drosophila willistoni</name>
    <name type="common">Fruit fly</name>
    <dbReference type="NCBI Taxonomy" id="7260"/>
    <lineage>
        <taxon>Eukaryota</taxon>
        <taxon>Metazoa</taxon>
        <taxon>Ecdysozoa</taxon>
        <taxon>Arthropoda</taxon>
        <taxon>Hexapoda</taxon>
        <taxon>Insecta</taxon>
        <taxon>Pterygota</taxon>
        <taxon>Neoptera</taxon>
        <taxon>Endopterygota</taxon>
        <taxon>Diptera</taxon>
        <taxon>Brachycera</taxon>
        <taxon>Muscomorpha</taxon>
        <taxon>Ephydroidea</taxon>
        <taxon>Drosophilidae</taxon>
        <taxon>Drosophila</taxon>
        <taxon>Sophophora</taxon>
    </lineage>
</organism>
<evidence type="ECO:0000256" key="1">
    <source>
        <dbReference type="ARBA" id="ARBA00004305"/>
    </source>
</evidence>
<dbReference type="PROSITE" id="PS00480">
    <property type="entry name" value="CITRATE_SYNTHASE"/>
    <property type="match status" value="1"/>
</dbReference>
<dbReference type="PhylomeDB" id="B4N903"/>
<comment type="similarity">
    <text evidence="3 7">Belongs to the citrate synthase family.</text>
</comment>
<dbReference type="Gene3D" id="1.10.580.10">
    <property type="entry name" value="Citrate Synthase, domain 1"/>
    <property type="match status" value="1"/>
</dbReference>
<dbReference type="NCBIfam" id="NF007128">
    <property type="entry name" value="PRK09569.1"/>
    <property type="match status" value="1"/>
</dbReference>
<dbReference type="AlphaFoldDB" id="B4N903"/>
<dbReference type="InterPro" id="IPR036969">
    <property type="entry name" value="Citrate_synthase_sf"/>
</dbReference>
<dbReference type="PRINTS" id="PR00143">
    <property type="entry name" value="CITRTSNTHASE"/>
</dbReference>
<dbReference type="PANTHER" id="PTHR11739:SF8">
    <property type="entry name" value="CITRATE SYNTHASE, MITOCHONDRIAL"/>
    <property type="match status" value="1"/>
</dbReference>
<dbReference type="InterPro" id="IPR016142">
    <property type="entry name" value="Citrate_synth-like_lrg_a-sub"/>
</dbReference>
<comment type="subunit">
    <text evidence="4">Homodimer.</text>
</comment>
<evidence type="ECO:0000256" key="2">
    <source>
        <dbReference type="ARBA" id="ARBA00004751"/>
    </source>
</evidence>
<dbReference type="FunFam" id="1.10.230.10:FF:000001">
    <property type="entry name" value="Citrate synthase"/>
    <property type="match status" value="1"/>
</dbReference>
<accession>B4N903</accession>
<dbReference type="InterPro" id="IPR002020">
    <property type="entry name" value="Citrate_synthase"/>
</dbReference>
<evidence type="ECO:0000256" key="6">
    <source>
        <dbReference type="ARBA" id="ARBA00022679"/>
    </source>
</evidence>
<dbReference type="SUPFAM" id="SSF48256">
    <property type="entry name" value="Citrate synthase"/>
    <property type="match status" value="1"/>
</dbReference>
<dbReference type="GO" id="GO:0005759">
    <property type="term" value="C:mitochondrial matrix"/>
    <property type="evidence" value="ECO:0007669"/>
    <property type="project" value="UniProtKB-SubCell"/>
</dbReference>
<name>B4N903_DROWI</name>
<dbReference type="KEGG" id="dwi:6647237"/>
<comment type="subcellular location">
    <subcellularLocation>
        <location evidence="1">Mitochondrion matrix</location>
    </subcellularLocation>
</comment>
<reference evidence="8 9" key="1">
    <citation type="journal article" date="2007" name="Nature">
        <title>Evolution of genes and genomes on the Drosophila phylogeny.</title>
        <authorList>
            <consortium name="Drosophila 12 Genomes Consortium"/>
            <person name="Clark A.G."/>
            <person name="Eisen M.B."/>
            <person name="Smith D.R."/>
            <person name="Bergman C.M."/>
            <person name="Oliver B."/>
            <person name="Markow T.A."/>
            <person name="Kaufman T.C."/>
            <person name="Kellis M."/>
            <person name="Gelbart W."/>
            <person name="Iyer V.N."/>
            <person name="Pollard D.A."/>
            <person name="Sackton T.B."/>
            <person name="Larracuente A.M."/>
            <person name="Singh N.D."/>
            <person name="Abad J.P."/>
            <person name="Abt D.N."/>
            <person name="Adryan B."/>
            <person name="Aguade M."/>
            <person name="Akashi H."/>
            <person name="Anderson W.W."/>
            <person name="Aquadro C.F."/>
            <person name="Ardell D.H."/>
            <person name="Arguello R."/>
            <person name="Artieri C.G."/>
            <person name="Barbash D.A."/>
            <person name="Barker D."/>
            <person name="Barsanti P."/>
            <person name="Batterham P."/>
            <person name="Batzoglou S."/>
            <person name="Begun D."/>
            <person name="Bhutkar A."/>
            <person name="Blanco E."/>
            <person name="Bosak S.A."/>
            <person name="Bradley R.K."/>
            <person name="Brand A.D."/>
            <person name="Brent M.R."/>
            <person name="Brooks A.N."/>
            <person name="Brown R.H."/>
            <person name="Butlin R.K."/>
            <person name="Caggese C."/>
            <person name="Calvi B.R."/>
            <person name="Bernardo de Carvalho A."/>
            <person name="Caspi A."/>
            <person name="Castrezana S."/>
            <person name="Celniker S.E."/>
            <person name="Chang J.L."/>
            <person name="Chapple C."/>
            <person name="Chatterji S."/>
            <person name="Chinwalla A."/>
            <person name="Civetta A."/>
            <person name="Clifton S.W."/>
            <person name="Comeron J.M."/>
            <person name="Costello J.C."/>
            <person name="Coyne J.A."/>
            <person name="Daub J."/>
            <person name="David R.G."/>
            <person name="Delcher A.L."/>
            <person name="Delehaunty K."/>
            <person name="Do C.B."/>
            <person name="Ebling H."/>
            <person name="Edwards K."/>
            <person name="Eickbush T."/>
            <person name="Evans J.D."/>
            <person name="Filipski A."/>
            <person name="Findeiss S."/>
            <person name="Freyhult E."/>
            <person name="Fulton L."/>
            <person name="Fulton R."/>
            <person name="Garcia A.C."/>
            <person name="Gardiner A."/>
            <person name="Garfield D.A."/>
            <person name="Garvin B.E."/>
            <person name="Gibson G."/>
            <person name="Gilbert D."/>
            <person name="Gnerre S."/>
            <person name="Godfrey J."/>
            <person name="Good R."/>
            <person name="Gotea V."/>
            <person name="Gravely B."/>
            <person name="Greenberg A.J."/>
            <person name="Griffiths-Jones S."/>
            <person name="Gross S."/>
            <person name="Guigo R."/>
            <person name="Gustafson E.A."/>
            <person name="Haerty W."/>
            <person name="Hahn M.W."/>
            <person name="Halligan D.L."/>
            <person name="Halpern A.L."/>
            <person name="Halter G.M."/>
            <person name="Han M.V."/>
            <person name="Heger A."/>
            <person name="Hillier L."/>
            <person name="Hinrichs A.S."/>
            <person name="Holmes I."/>
            <person name="Hoskins R.A."/>
            <person name="Hubisz M.J."/>
            <person name="Hultmark D."/>
            <person name="Huntley M.A."/>
            <person name="Jaffe D.B."/>
            <person name="Jagadeeshan S."/>
            <person name="Jeck W.R."/>
            <person name="Johnson J."/>
            <person name="Jones C.D."/>
            <person name="Jordan W.C."/>
            <person name="Karpen G.H."/>
            <person name="Kataoka E."/>
            <person name="Keightley P.D."/>
            <person name="Kheradpour P."/>
            <person name="Kirkness E.F."/>
            <person name="Koerich L.B."/>
            <person name="Kristiansen K."/>
            <person name="Kudrna D."/>
            <person name="Kulathinal R.J."/>
            <person name="Kumar S."/>
            <person name="Kwok R."/>
            <person name="Lander E."/>
            <person name="Langley C.H."/>
            <person name="Lapoint R."/>
            <person name="Lazzaro B.P."/>
            <person name="Lee S.J."/>
            <person name="Levesque L."/>
            <person name="Li R."/>
            <person name="Lin C.F."/>
            <person name="Lin M.F."/>
            <person name="Lindblad-Toh K."/>
            <person name="Llopart A."/>
            <person name="Long M."/>
            <person name="Low L."/>
            <person name="Lozovsky E."/>
            <person name="Lu J."/>
            <person name="Luo M."/>
            <person name="Machado C.A."/>
            <person name="Makalowski W."/>
            <person name="Marzo M."/>
            <person name="Matsuda M."/>
            <person name="Matzkin L."/>
            <person name="McAllister B."/>
            <person name="McBride C.S."/>
            <person name="McKernan B."/>
            <person name="McKernan K."/>
            <person name="Mendez-Lago M."/>
            <person name="Minx P."/>
            <person name="Mollenhauer M.U."/>
            <person name="Montooth K."/>
            <person name="Mount S.M."/>
            <person name="Mu X."/>
            <person name="Myers E."/>
            <person name="Negre B."/>
            <person name="Newfeld S."/>
            <person name="Nielsen R."/>
            <person name="Noor M.A."/>
            <person name="O'Grady P."/>
            <person name="Pachter L."/>
            <person name="Papaceit M."/>
            <person name="Parisi M.J."/>
            <person name="Parisi M."/>
            <person name="Parts L."/>
            <person name="Pedersen J.S."/>
            <person name="Pesole G."/>
            <person name="Phillippy A.M."/>
            <person name="Ponting C.P."/>
            <person name="Pop M."/>
            <person name="Porcelli D."/>
            <person name="Powell J.R."/>
            <person name="Prohaska S."/>
            <person name="Pruitt K."/>
            <person name="Puig M."/>
            <person name="Quesneville H."/>
            <person name="Ram K.R."/>
            <person name="Rand D."/>
            <person name="Rasmussen M.D."/>
            <person name="Reed L.K."/>
            <person name="Reenan R."/>
            <person name="Reily A."/>
            <person name="Remington K.A."/>
            <person name="Rieger T.T."/>
            <person name="Ritchie M.G."/>
            <person name="Robin C."/>
            <person name="Rogers Y.H."/>
            <person name="Rohde C."/>
            <person name="Rozas J."/>
            <person name="Rubenfield M.J."/>
            <person name="Ruiz A."/>
            <person name="Russo S."/>
            <person name="Salzberg S.L."/>
            <person name="Sanchez-Gracia A."/>
            <person name="Saranga D.J."/>
            <person name="Sato H."/>
            <person name="Schaeffer S.W."/>
            <person name="Schatz M.C."/>
            <person name="Schlenke T."/>
            <person name="Schwartz R."/>
            <person name="Segarra C."/>
            <person name="Singh R.S."/>
            <person name="Sirot L."/>
            <person name="Sirota M."/>
            <person name="Sisneros N.B."/>
            <person name="Smith C.D."/>
            <person name="Smith T.F."/>
            <person name="Spieth J."/>
            <person name="Stage D.E."/>
            <person name="Stark A."/>
            <person name="Stephan W."/>
            <person name="Strausberg R.L."/>
            <person name="Strempel S."/>
            <person name="Sturgill D."/>
            <person name="Sutton G."/>
            <person name="Sutton G.G."/>
            <person name="Tao W."/>
            <person name="Teichmann S."/>
            <person name="Tobari Y.N."/>
            <person name="Tomimura Y."/>
            <person name="Tsolas J.M."/>
            <person name="Valente V.L."/>
            <person name="Venter E."/>
            <person name="Venter J.C."/>
            <person name="Vicario S."/>
            <person name="Vieira F.G."/>
            <person name="Vilella A.J."/>
            <person name="Villasante A."/>
            <person name="Walenz B."/>
            <person name="Wang J."/>
            <person name="Wasserman M."/>
            <person name="Watts T."/>
            <person name="Wilson D."/>
            <person name="Wilson R.K."/>
            <person name="Wing R.A."/>
            <person name="Wolfner M.F."/>
            <person name="Wong A."/>
            <person name="Wong G.K."/>
            <person name="Wu C.I."/>
            <person name="Wu G."/>
            <person name="Yamamoto D."/>
            <person name="Yang H.P."/>
            <person name="Yang S.P."/>
            <person name="Yorke J.A."/>
            <person name="Yoshida K."/>
            <person name="Zdobnov E."/>
            <person name="Zhang P."/>
            <person name="Zhang Y."/>
            <person name="Zimin A.V."/>
            <person name="Baldwin J."/>
            <person name="Abdouelleil A."/>
            <person name="Abdulkadir J."/>
            <person name="Abebe A."/>
            <person name="Abera B."/>
            <person name="Abreu J."/>
            <person name="Acer S.C."/>
            <person name="Aftuck L."/>
            <person name="Alexander A."/>
            <person name="An P."/>
            <person name="Anderson E."/>
            <person name="Anderson S."/>
            <person name="Arachi H."/>
            <person name="Azer M."/>
            <person name="Bachantsang P."/>
            <person name="Barry A."/>
            <person name="Bayul T."/>
            <person name="Berlin A."/>
            <person name="Bessette D."/>
            <person name="Bloom T."/>
            <person name="Blye J."/>
            <person name="Boguslavskiy L."/>
            <person name="Bonnet C."/>
            <person name="Boukhgalter B."/>
            <person name="Bourzgui I."/>
            <person name="Brown A."/>
            <person name="Cahill P."/>
            <person name="Channer S."/>
            <person name="Cheshatsang Y."/>
            <person name="Chuda L."/>
            <person name="Citroen M."/>
            <person name="Collymore A."/>
            <person name="Cooke P."/>
            <person name="Costello M."/>
            <person name="D'Aco K."/>
            <person name="Daza R."/>
            <person name="De Haan G."/>
            <person name="DeGray S."/>
            <person name="DeMaso C."/>
            <person name="Dhargay N."/>
            <person name="Dooley K."/>
            <person name="Dooley E."/>
            <person name="Doricent M."/>
            <person name="Dorje P."/>
            <person name="Dorjee K."/>
            <person name="Dupes A."/>
            <person name="Elong R."/>
            <person name="Falk J."/>
            <person name="Farina A."/>
            <person name="Faro S."/>
            <person name="Ferguson D."/>
            <person name="Fisher S."/>
            <person name="Foley C.D."/>
            <person name="Franke A."/>
            <person name="Friedrich D."/>
            <person name="Gadbois L."/>
            <person name="Gearin G."/>
            <person name="Gearin C.R."/>
            <person name="Giannoukos G."/>
            <person name="Goode T."/>
            <person name="Graham J."/>
            <person name="Grandbois E."/>
            <person name="Grewal S."/>
            <person name="Gyaltsen K."/>
            <person name="Hafez N."/>
            <person name="Hagos B."/>
            <person name="Hall J."/>
            <person name="Henson C."/>
            <person name="Hollinger A."/>
            <person name="Honan T."/>
            <person name="Huard M.D."/>
            <person name="Hughes L."/>
            <person name="Hurhula B."/>
            <person name="Husby M.E."/>
            <person name="Kamat A."/>
            <person name="Kanga B."/>
            <person name="Kashin S."/>
            <person name="Khazanovich D."/>
            <person name="Kisner P."/>
            <person name="Lance K."/>
            <person name="Lara M."/>
            <person name="Lee W."/>
            <person name="Lennon N."/>
            <person name="Letendre F."/>
            <person name="LeVine R."/>
            <person name="Lipovsky A."/>
            <person name="Liu X."/>
            <person name="Liu J."/>
            <person name="Liu S."/>
            <person name="Lokyitsang T."/>
            <person name="Lokyitsang Y."/>
            <person name="Lubonja R."/>
            <person name="Lui A."/>
            <person name="MacDonald P."/>
            <person name="Magnisalis V."/>
            <person name="Maru K."/>
            <person name="Matthews C."/>
            <person name="McCusker W."/>
            <person name="McDonough S."/>
            <person name="Mehta T."/>
            <person name="Meldrim J."/>
            <person name="Meneus L."/>
            <person name="Mihai O."/>
            <person name="Mihalev A."/>
            <person name="Mihova T."/>
            <person name="Mittelman R."/>
            <person name="Mlenga V."/>
            <person name="Montmayeur A."/>
            <person name="Mulrain L."/>
            <person name="Navidi A."/>
            <person name="Naylor J."/>
            <person name="Negash T."/>
            <person name="Nguyen T."/>
            <person name="Nguyen N."/>
            <person name="Nicol R."/>
            <person name="Norbu C."/>
            <person name="Norbu N."/>
            <person name="Novod N."/>
            <person name="O'Neill B."/>
            <person name="Osman S."/>
            <person name="Markiewicz E."/>
            <person name="Oyono O.L."/>
            <person name="Patti C."/>
            <person name="Phunkhang P."/>
            <person name="Pierre F."/>
            <person name="Priest M."/>
            <person name="Raghuraman S."/>
            <person name="Rege F."/>
            <person name="Reyes R."/>
            <person name="Rise C."/>
            <person name="Rogov P."/>
            <person name="Ross K."/>
            <person name="Ryan E."/>
            <person name="Settipalli S."/>
            <person name="Shea T."/>
            <person name="Sherpa N."/>
            <person name="Shi L."/>
            <person name="Shih D."/>
            <person name="Sparrow T."/>
            <person name="Spaulding J."/>
            <person name="Stalker J."/>
            <person name="Stange-Thomann N."/>
            <person name="Stavropoulos S."/>
            <person name="Stone C."/>
            <person name="Strader C."/>
            <person name="Tesfaye S."/>
            <person name="Thomson T."/>
            <person name="Thoulutsang Y."/>
            <person name="Thoulutsang D."/>
            <person name="Topham K."/>
            <person name="Topping I."/>
            <person name="Tsamla T."/>
            <person name="Vassiliev H."/>
            <person name="Vo A."/>
            <person name="Wangchuk T."/>
            <person name="Wangdi T."/>
            <person name="Weiand M."/>
            <person name="Wilkinson J."/>
            <person name="Wilson A."/>
            <person name="Yadav S."/>
            <person name="Young G."/>
            <person name="Yu Q."/>
            <person name="Zembek L."/>
            <person name="Zhong D."/>
            <person name="Zimmer A."/>
            <person name="Zwirko Z."/>
            <person name="Jaffe D.B."/>
            <person name="Alvarez P."/>
            <person name="Brockman W."/>
            <person name="Butler J."/>
            <person name="Chin C."/>
            <person name="Gnerre S."/>
            <person name="Grabherr M."/>
            <person name="Kleber M."/>
            <person name="Mauceli E."/>
            <person name="MacCallum I."/>
        </authorList>
    </citation>
    <scope>NUCLEOTIDE SEQUENCE [LARGE SCALE GENOMIC DNA]</scope>
    <source>
        <strain evidence="9">Tucson 14030-0811.24</strain>
    </source>
</reference>
<keyword evidence="9" id="KW-1185">Reference proteome</keyword>
<keyword evidence="5" id="KW-0816">Tricarboxylic acid cycle</keyword>
<dbReference type="OrthoDB" id="8017587at2759"/>
<evidence type="ECO:0000313" key="9">
    <source>
        <dbReference type="Proteomes" id="UP000007798"/>
    </source>
</evidence>
<dbReference type="Pfam" id="PF00285">
    <property type="entry name" value="Citrate_synt"/>
    <property type="match status" value="1"/>
</dbReference>
<dbReference type="InterPro" id="IPR016143">
    <property type="entry name" value="Citrate_synth-like_sm_a-sub"/>
</dbReference>
<dbReference type="GO" id="GO:0006099">
    <property type="term" value="P:tricarboxylic acid cycle"/>
    <property type="evidence" value="ECO:0007669"/>
    <property type="project" value="UniProtKB-KW"/>
</dbReference>
<evidence type="ECO:0000256" key="5">
    <source>
        <dbReference type="ARBA" id="ARBA00022532"/>
    </source>
</evidence>
<keyword evidence="6 7" id="KW-0808">Transferase</keyword>
<dbReference type="OMA" id="EFAMKHC"/>
<dbReference type="InterPro" id="IPR019810">
    <property type="entry name" value="Citrate_synthase_AS"/>
</dbReference>
<dbReference type="EMBL" id="CH964232">
    <property type="protein sequence ID" value="EDW80508.1"/>
    <property type="molecule type" value="Genomic_DNA"/>
</dbReference>